<dbReference type="AlphaFoldDB" id="A0A0C9VBJ3"/>
<organism evidence="2 3">
    <name type="scientific">Sphaerobolus stellatus (strain SS14)</name>
    <dbReference type="NCBI Taxonomy" id="990650"/>
    <lineage>
        <taxon>Eukaryota</taxon>
        <taxon>Fungi</taxon>
        <taxon>Dikarya</taxon>
        <taxon>Basidiomycota</taxon>
        <taxon>Agaricomycotina</taxon>
        <taxon>Agaricomycetes</taxon>
        <taxon>Phallomycetidae</taxon>
        <taxon>Geastrales</taxon>
        <taxon>Sphaerobolaceae</taxon>
        <taxon>Sphaerobolus</taxon>
    </lineage>
</organism>
<keyword evidence="3" id="KW-1185">Reference proteome</keyword>
<sequence>MYSWNVQNANNGNDINMIIYVGKSFFNTNAIQVDSSSNLPSNSNGPSGTGTSSTDENSGGSTGKSGRNGLNEADRVNIGVTVASLFVGTLGL</sequence>
<feature type="compositionally biased region" description="Low complexity" evidence="1">
    <location>
        <begin position="35"/>
        <end position="54"/>
    </location>
</feature>
<name>A0A0C9VBJ3_SPHS4</name>
<evidence type="ECO:0000256" key="1">
    <source>
        <dbReference type="SAM" id="MobiDB-lite"/>
    </source>
</evidence>
<dbReference type="HOGENOM" id="CLU_2414713_0_0_1"/>
<evidence type="ECO:0000313" key="3">
    <source>
        <dbReference type="Proteomes" id="UP000054279"/>
    </source>
</evidence>
<dbReference type="EMBL" id="KN837118">
    <property type="protein sequence ID" value="KIJ44334.1"/>
    <property type="molecule type" value="Genomic_DNA"/>
</dbReference>
<feature type="region of interest" description="Disordered" evidence="1">
    <location>
        <begin position="33"/>
        <end position="73"/>
    </location>
</feature>
<proteinExistence type="predicted"/>
<evidence type="ECO:0000313" key="2">
    <source>
        <dbReference type="EMBL" id="KIJ44334.1"/>
    </source>
</evidence>
<accession>A0A0C9VBJ3</accession>
<gene>
    <name evidence="2" type="ORF">M422DRAFT_779422</name>
</gene>
<reference evidence="2 3" key="1">
    <citation type="submission" date="2014-06" db="EMBL/GenBank/DDBJ databases">
        <title>Evolutionary Origins and Diversification of the Mycorrhizal Mutualists.</title>
        <authorList>
            <consortium name="DOE Joint Genome Institute"/>
            <consortium name="Mycorrhizal Genomics Consortium"/>
            <person name="Kohler A."/>
            <person name="Kuo A."/>
            <person name="Nagy L.G."/>
            <person name="Floudas D."/>
            <person name="Copeland A."/>
            <person name="Barry K.W."/>
            <person name="Cichocki N."/>
            <person name="Veneault-Fourrey C."/>
            <person name="LaButti K."/>
            <person name="Lindquist E.A."/>
            <person name="Lipzen A."/>
            <person name="Lundell T."/>
            <person name="Morin E."/>
            <person name="Murat C."/>
            <person name="Riley R."/>
            <person name="Ohm R."/>
            <person name="Sun H."/>
            <person name="Tunlid A."/>
            <person name="Henrissat B."/>
            <person name="Grigoriev I.V."/>
            <person name="Hibbett D.S."/>
            <person name="Martin F."/>
        </authorList>
    </citation>
    <scope>NUCLEOTIDE SEQUENCE [LARGE SCALE GENOMIC DNA]</scope>
    <source>
        <strain evidence="2 3">SS14</strain>
    </source>
</reference>
<dbReference type="Proteomes" id="UP000054279">
    <property type="component" value="Unassembled WGS sequence"/>
</dbReference>
<protein>
    <submittedName>
        <fullName evidence="2">Uncharacterized protein</fullName>
    </submittedName>
</protein>